<dbReference type="AlphaFoldDB" id="A0A1F6BSK9"/>
<evidence type="ECO:0000313" key="8">
    <source>
        <dbReference type="EMBL" id="OGG39921.1"/>
    </source>
</evidence>
<evidence type="ECO:0000259" key="7">
    <source>
        <dbReference type="Pfam" id="PF02823"/>
    </source>
</evidence>
<dbReference type="GO" id="GO:0046933">
    <property type="term" value="F:proton-transporting ATP synthase activity, rotational mechanism"/>
    <property type="evidence" value="ECO:0007669"/>
    <property type="project" value="InterPro"/>
</dbReference>
<evidence type="ECO:0000313" key="9">
    <source>
        <dbReference type="Proteomes" id="UP000179014"/>
    </source>
</evidence>
<evidence type="ECO:0000256" key="3">
    <source>
        <dbReference type="ARBA" id="ARBA00022448"/>
    </source>
</evidence>
<keyword evidence="6" id="KW-0066">ATP synthesis</keyword>
<dbReference type="InterPro" id="IPR001469">
    <property type="entry name" value="ATP_synth_F1_dsu/esu"/>
</dbReference>
<dbReference type="CDD" id="cd12152">
    <property type="entry name" value="F1-ATPase_delta"/>
    <property type="match status" value="1"/>
</dbReference>
<dbReference type="Gene3D" id="2.60.15.10">
    <property type="entry name" value="F0F1 ATP synthase delta/epsilon subunit, N-terminal"/>
    <property type="match status" value="1"/>
</dbReference>
<dbReference type="GO" id="GO:0045259">
    <property type="term" value="C:proton-transporting ATP synthase complex"/>
    <property type="evidence" value="ECO:0007669"/>
    <property type="project" value="UniProtKB-KW"/>
</dbReference>
<reference evidence="8 9" key="1">
    <citation type="journal article" date="2016" name="Nat. Commun.">
        <title>Thousands of microbial genomes shed light on interconnected biogeochemical processes in an aquifer system.</title>
        <authorList>
            <person name="Anantharaman K."/>
            <person name="Brown C.T."/>
            <person name="Hug L.A."/>
            <person name="Sharon I."/>
            <person name="Castelle C.J."/>
            <person name="Probst A.J."/>
            <person name="Thomas B.C."/>
            <person name="Singh A."/>
            <person name="Wilkins M.J."/>
            <person name="Karaoz U."/>
            <person name="Brodie E.L."/>
            <person name="Williams K.H."/>
            <person name="Hubbard S.S."/>
            <person name="Banfield J.F."/>
        </authorList>
    </citation>
    <scope>NUCLEOTIDE SEQUENCE [LARGE SCALE GENOMIC DNA]</scope>
</reference>
<protein>
    <recommendedName>
        <fullName evidence="7">ATP synthase F1 complex delta/epsilon subunit N-terminal domain-containing protein</fullName>
    </recommendedName>
</protein>
<dbReference type="SUPFAM" id="SSF51344">
    <property type="entry name" value="Epsilon subunit of F1F0-ATP synthase N-terminal domain"/>
    <property type="match status" value="1"/>
</dbReference>
<evidence type="ECO:0000256" key="4">
    <source>
        <dbReference type="ARBA" id="ARBA00023065"/>
    </source>
</evidence>
<proteinExistence type="inferred from homology"/>
<feature type="domain" description="ATP synthase F1 complex delta/epsilon subunit N-terminal" evidence="7">
    <location>
        <begin position="4"/>
        <end position="80"/>
    </location>
</feature>
<dbReference type="STRING" id="1798474.A2118_01050"/>
<evidence type="ECO:0000256" key="5">
    <source>
        <dbReference type="ARBA" id="ARBA00023136"/>
    </source>
</evidence>
<keyword evidence="4" id="KW-0406">Ion transport</keyword>
<gene>
    <name evidence="8" type="ORF">A2118_01050</name>
</gene>
<dbReference type="GO" id="GO:0012505">
    <property type="term" value="C:endomembrane system"/>
    <property type="evidence" value="ECO:0007669"/>
    <property type="project" value="UniProtKB-SubCell"/>
</dbReference>
<evidence type="ECO:0000256" key="1">
    <source>
        <dbReference type="ARBA" id="ARBA00004184"/>
    </source>
</evidence>
<comment type="similarity">
    <text evidence="2">Belongs to the ATPase epsilon chain family.</text>
</comment>
<comment type="subcellular location">
    <subcellularLocation>
        <location evidence="1">Endomembrane system</location>
        <topology evidence="1">Peripheral membrane protein</topology>
    </subcellularLocation>
</comment>
<dbReference type="InterPro" id="IPR036771">
    <property type="entry name" value="ATPsynth_dsu/esu_N"/>
</dbReference>
<evidence type="ECO:0000256" key="6">
    <source>
        <dbReference type="ARBA" id="ARBA00023196"/>
    </source>
</evidence>
<evidence type="ECO:0000256" key="2">
    <source>
        <dbReference type="ARBA" id="ARBA00005712"/>
    </source>
</evidence>
<name>A0A1F6BSK9_9BACT</name>
<dbReference type="Pfam" id="PF02823">
    <property type="entry name" value="ATP-synt_DE_N"/>
    <property type="match status" value="1"/>
</dbReference>
<sequence>MKTFHLTIAKVGENLFEGEAVSVTLPGSEGVFQVLAEHEPFVSELKQGELHIKGVNDQLYHFEVPQGGIAEVSHNQATVLL</sequence>
<dbReference type="InterPro" id="IPR020546">
    <property type="entry name" value="ATP_synth_F1_dsu/esu_N"/>
</dbReference>
<keyword evidence="3" id="KW-0813">Transport</keyword>
<keyword evidence="6" id="KW-0139">CF(1)</keyword>
<organism evidence="8 9">
    <name type="scientific">Candidatus Kaiserbacteria bacterium GWA2_50_9</name>
    <dbReference type="NCBI Taxonomy" id="1798474"/>
    <lineage>
        <taxon>Bacteria</taxon>
        <taxon>Candidatus Kaiseribacteriota</taxon>
    </lineage>
</organism>
<comment type="caution">
    <text evidence="8">The sequence shown here is derived from an EMBL/GenBank/DDBJ whole genome shotgun (WGS) entry which is preliminary data.</text>
</comment>
<keyword evidence="5" id="KW-0472">Membrane</keyword>
<dbReference type="Proteomes" id="UP000179014">
    <property type="component" value="Unassembled WGS sequence"/>
</dbReference>
<dbReference type="EMBL" id="MFKN01000036">
    <property type="protein sequence ID" value="OGG39921.1"/>
    <property type="molecule type" value="Genomic_DNA"/>
</dbReference>
<accession>A0A1F6BSK9</accession>